<name>C9SMI3_VERA1</name>
<sequence>MHRPASAFCLLPSAFTAFPSPRLCVSLSSRASLIHPTRPTPHHLTRHTPNPLANMENGNPSGPQGEGKDPSSFLSDIIGNAVTVKLNSGVVYKGAFCEERCKQRS</sequence>
<evidence type="ECO:0000313" key="2">
    <source>
        <dbReference type="EMBL" id="EEY19998.1"/>
    </source>
</evidence>
<dbReference type="STRING" id="526221.C9SMI3"/>
<dbReference type="GeneID" id="9534767"/>
<proteinExistence type="predicted"/>
<evidence type="ECO:0000256" key="1">
    <source>
        <dbReference type="SAM" id="MobiDB-lite"/>
    </source>
</evidence>
<dbReference type="Proteomes" id="UP000008698">
    <property type="component" value="Unassembled WGS sequence"/>
</dbReference>
<feature type="region of interest" description="Disordered" evidence="1">
    <location>
        <begin position="35"/>
        <end position="73"/>
    </location>
</feature>
<keyword evidence="3" id="KW-1185">Reference proteome</keyword>
<evidence type="ECO:0000313" key="3">
    <source>
        <dbReference type="Proteomes" id="UP000008698"/>
    </source>
</evidence>
<dbReference type="EMBL" id="DS985220">
    <property type="protein sequence ID" value="EEY19998.1"/>
    <property type="molecule type" value="Genomic_DNA"/>
</dbReference>
<protein>
    <submittedName>
        <fullName evidence="2">LSM domain-containing protein</fullName>
    </submittedName>
</protein>
<dbReference type="KEGG" id="val:VDBG_06107"/>
<organism evidence="3">
    <name type="scientific">Verticillium alfalfae (strain VaMs.102 / ATCC MYA-4576 / FGSC 10136)</name>
    <name type="common">Verticillium wilt of alfalfa</name>
    <name type="synonym">Verticillium albo-atrum</name>
    <dbReference type="NCBI Taxonomy" id="526221"/>
    <lineage>
        <taxon>Eukaryota</taxon>
        <taxon>Fungi</taxon>
        <taxon>Dikarya</taxon>
        <taxon>Ascomycota</taxon>
        <taxon>Pezizomycotina</taxon>
        <taxon>Sordariomycetes</taxon>
        <taxon>Hypocreomycetidae</taxon>
        <taxon>Glomerellales</taxon>
        <taxon>Plectosphaerellaceae</taxon>
        <taxon>Verticillium</taxon>
    </lineage>
</organism>
<dbReference type="RefSeq" id="XP_003003665.1">
    <property type="nucleotide sequence ID" value="XM_003003619.1"/>
</dbReference>
<gene>
    <name evidence="2" type="ORF">VDBG_06107</name>
</gene>
<dbReference type="eggNOG" id="KOG1783">
    <property type="taxonomic scope" value="Eukaryota"/>
</dbReference>
<dbReference type="AlphaFoldDB" id="C9SMI3"/>
<accession>C9SMI3</accession>
<reference evidence="3" key="1">
    <citation type="journal article" date="2011" name="PLoS Pathog.">
        <title>Comparative genomics yields insights into niche adaptation of plant vascular wilt pathogens.</title>
        <authorList>
            <person name="Klosterman S.J."/>
            <person name="Subbarao K.V."/>
            <person name="Kang S."/>
            <person name="Veronese P."/>
            <person name="Gold S.E."/>
            <person name="Thomma B.P.H.J."/>
            <person name="Chen Z."/>
            <person name="Henrissat B."/>
            <person name="Lee Y.-H."/>
            <person name="Park J."/>
            <person name="Garcia-Pedrajas M.D."/>
            <person name="Barbara D.J."/>
            <person name="Anchieta A."/>
            <person name="de Jonge R."/>
            <person name="Santhanam P."/>
            <person name="Maruthachalam K."/>
            <person name="Atallah Z."/>
            <person name="Amyotte S.G."/>
            <person name="Paz Z."/>
            <person name="Inderbitzin P."/>
            <person name="Hayes R.J."/>
            <person name="Heiman D.I."/>
            <person name="Young S."/>
            <person name="Zeng Q."/>
            <person name="Engels R."/>
            <person name="Galagan J."/>
            <person name="Cuomo C.A."/>
            <person name="Dobinson K.F."/>
            <person name="Ma L.-J."/>
        </authorList>
    </citation>
    <scope>NUCLEOTIDE SEQUENCE [LARGE SCALE GENOMIC DNA]</scope>
    <source>
        <strain evidence="3">VaMs.102 / ATCC MYA-4576 / FGSC 10136</strain>
    </source>
</reference>
<dbReference type="OrthoDB" id="268799at2759"/>
<dbReference type="HOGENOM" id="CLU_2238662_0_0_1"/>